<keyword evidence="5" id="KW-0482">Metalloprotease</keyword>
<keyword evidence="4" id="KW-0862">Zinc</keyword>
<feature type="domain" description="Peptidase M16 C-terminal" evidence="8">
    <location>
        <begin position="712"/>
        <end position="889"/>
    </location>
</feature>
<dbReference type="GO" id="GO:0046872">
    <property type="term" value="F:metal ion binding"/>
    <property type="evidence" value="ECO:0007669"/>
    <property type="project" value="InterPro"/>
</dbReference>
<reference evidence="10" key="1">
    <citation type="submission" date="2016-11" db="EMBL/GenBank/DDBJ databases">
        <authorList>
            <person name="Varghese N."/>
            <person name="Submissions S."/>
        </authorList>
    </citation>
    <scope>NUCLEOTIDE SEQUENCE [LARGE SCALE GENOMIC DNA]</scope>
    <source>
        <strain evidence="10">DSM 24579</strain>
    </source>
</reference>
<dbReference type="Pfam" id="PF00675">
    <property type="entry name" value="Peptidase_M16"/>
    <property type="match status" value="1"/>
</dbReference>
<dbReference type="InterPro" id="IPR011249">
    <property type="entry name" value="Metalloenz_LuxS/M16"/>
</dbReference>
<name>A0A1M5MA88_SALEC</name>
<evidence type="ECO:0000313" key="10">
    <source>
        <dbReference type="Proteomes" id="UP000183945"/>
    </source>
</evidence>
<dbReference type="InterPro" id="IPR007863">
    <property type="entry name" value="Peptidase_M16_C"/>
</dbReference>
<feature type="signal peptide" evidence="6">
    <location>
        <begin position="1"/>
        <end position="20"/>
    </location>
</feature>
<evidence type="ECO:0000259" key="7">
    <source>
        <dbReference type="Pfam" id="PF00675"/>
    </source>
</evidence>
<evidence type="ECO:0000256" key="2">
    <source>
        <dbReference type="ARBA" id="ARBA00022670"/>
    </source>
</evidence>
<dbReference type="PANTHER" id="PTHR43690">
    <property type="entry name" value="NARDILYSIN"/>
    <property type="match status" value="1"/>
</dbReference>
<comment type="similarity">
    <text evidence="1">Belongs to the peptidase M16 family.</text>
</comment>
<protein>
    <submittedName>
        <fullName evidence="9">Predicted Zn-dependent peptidase</fullName>
    </submittedName>
</protein>
<keyword evidence="2" id="KW-0645">Protease</keyword>
<keyword evidence="3" id="KW-0378">Hydrolase</keyword>
<gene>
    <name evidence="9" type="ORF">SAMN05444483_12610</name>
</gene>
<evidence type="ECO:0000256" key="3">
    <source>
        <dbReference type="ARBA" id="ARBA00022801"/>
    </source>
</evidence>
<dbReference type="AlphaFoldDB" id="A0A1M5MA88"/>
<feature type="domain" description="Peptidase M16 N-terminal" evidence="7">
    <location>
        <begin position="58"/>
        <end position="169"/>
    </location>
</feature>
<dbReference type="InterPro" id="IPR050626">
    <property type="entry name" value="Peptidase_M16"/>
</dbReference>
<dbReference type="EMBL" id="FQVT01000026">
    <property type="protein sequence ID" value="SHG74155.1"/>
    <property type="molecule type" value="Genomic_DNA"/>
</dbReference>
<dbReference type="PANTHER" id="PTHR43690:SF17">
    <property type="entry name" value="PROTEIN YHJJ"/>
    <property type="match status" value="1"/>
</dbReference>
<evidence type="ECO:0000256" key="5">
    <source>
        <dbReference type="ARBA" id="ARBA00023049"/>
    </source>
</evidence>
<accession>A0A1M5MA88</accession>
<keyword evidence="10" id="KW-1185">Reference proteome</keyword>
<feature type="chain" id="PRO_5012364160" evidence="6">
    <location>
        <begin position="21"/>
        <end position="962"/>
    </location>
</feature>
<evidence type="ECO:0000313" key="9">
    <source>
        <dbReference type="EMBL" id="SHG74155.1"/>
    </source>
</evidence>
<evidence type="ECO:0000259" key="8">
    <source>
        <dbReference type="Pfam" id="PF05193"/>
    </source>
</evidence>
<dbReference type="Proteomes" id="UP000183945">
    <property type="component" value="Unassembled WGS sequence"/>
</dbReference>
<evidence type="ECO:0000256" key="4">
    <source>
        <dbReference type="ARBA" id="ARBA00022833"/>
    </source>
</evidence>
<feature type="domain" description="Peptidase M16 C-terminal" evidence="8">
    <location>
        <begin position="207"/>
        <end position="395"/>
    </location>
</feature>
<dbReference type="STRING" id="1073325.SAMN05444483_12610"/>
<proteinExistence type="inferred from homology"/>
<evidence type="ECO:0000256" key="6">
    <source>
        <dbReference type="SAM" id="SignalP"/>
    </source>
</evidence>
<dbReference type="OrthoDB" id="9811314at2"/>
<dbReference type="SUPFAM" id="SSF63411">
    <property type="entry name" value="LuxS/MPP-like metallohydrolase"/>
    <property type="match status" value="3"/>
</dbReference>
<sequence>MRKQILLLIIAFLSLYDAGAQPMEGSGEDIASLDPSIRYGRLANGFTYYIKAIPKSNSNLTLNLYVLAGNLQEDQHQLNIAHAVEHMAFKSSKNFPHGITNSKLQEKNMGRYDITGNTGTRMVQYAFNVPKDNPEILGKGLVWFKDIANGLLLKEDDINQVRGELREEFILMNGTASDDLFAEAKLRAALFPGVKPLDDFFIHNQKFKPESLRKFYKDWYRPEFMAISIVGNINNPDHLEKLIKRHFSSISTHKKSRELEDYDALYYDRPKQFKIVERGTDTVNQRFNESVAFQMVFRDSTILSQLRTLDGVKQLMKLRLLKDAVGLRIKEATNEYNASSASVINFFDQFDLPPAMAVTITTTNEIKLELQKIIEVLHQMQHYGLEKTEWEYLKKEQLLYLDKKNKEDKRYWIEGIARHYKYGEAFPSNKFEHLEKWLSGLSLDQFNKYIFEFLSKTPEDIGIIAPTGDKVLSHTESEIRSWIKEAYQKMPKIYKVPVIPERFMSPDETAKLRKKNYLVRDTKVPGAREVILNNGVRVVMKSYTPTPGSYADKIMIQGFNTYGASCFIEKDHYSTLLAPQIVKNSGVGTMDKFSLQRMLENTSLQVSPYIGYDETGISGRTSIGDLEKTLQLIYLYFTSPRMDTIAFEDWKRMERTNYHNPNSSSIISTDFYSAIRKATGDHVIKRGPLGSATRVLEGTKRFEGVEKTNLKVAYENYKKLFSRAADFTFLISGKFEVDSILPIVQKYLGNLPNNDNRDSCSSLRKVTDISTQGPFFEKILTPDYYSIKNHKYSLRFIQDINAENWREQIRIQALGGVLREKAWALRYEKGYGLYHIGAFGIFNKDMNRYEIGFNFNCTQDDLPLIQKEARQIIAEVKSGSITDKRFKNGLKRMHSIYKEEKAYKSRKMQERLYEHYRYSSPWQDPIEVEKYVQSLTIEDIVEVANKYCKQENLFEFVMINDD</sequence>
<dbReference type="Gene3D" id="3.30.830.10">
    <property type="entry name" value="Metalloenzyme, LuxS/M16 peptidase-like"/>
    <property type="match status" value="3"/>
</dbReference>
<dbReference type="GO" id="GO:0006508">
    <property type="term" value="P:proteolysis"/>
    <property type="evidence" value="ECO:0007669"/>
    <property type="project" value="UniProtKB-KW"/>
</dbReference>
<dbReference type="GO" id="GO:0008237">
    <property type="term" value="F:metallopeptidase activity"/>
    <property type="evidence" value="ECO:0007669"/>
    <property type="project" value="UniProtKB-KW"/>
</dbReference>
<dbReference type="InterPro" id="IPR011765">
    <property type="entry name" value="Pept_M16_N"/>
</dbReference>
<dbReference type="Pfam" id="PF05193">
    <property type="entry name" value="Peptidase_M16_C"/>
    <property type="match status" value="2"/>
</dbReference>
<keyword evidence="6" id="KW-0732">Signal</keyword>
<dbReference type="RefSeq" id="WP_072881943.1">
    <property type="nucleotide sequence ID" value="NZ_FQVT01000026.1"/>
</dbReference>
<organism evidence="9 10">
    <name type="scientific">Salegentibacter echinorum</name>
    <dbReference type="NCBI Taxonomy" id="1073325"/>
    <lineage>
        <taxon>Bacteria</taxon>
        <taxon>Pseudomonadati</taxon>
        <taxon>Bacteroidota</taxon>
        <taxon>Flavobacteriia</taxon>
        <taxon>Flavobacteriales</taxon>
        <taxon>Flavobacteriaceae</taxon>
        <taxon>Salegentibacter</taxon>
    </lineage>
</organism>
<evidence type="ECO:0000256" key="1">
    <source>
        <dbReference type="ARBA" id="ARBA00007261"/>
    </source>
</evidence>